<reference evidence="1 2" key="1">
    <citation type="submission" date="2006-05" db="EMBL/GenBank/DDBJ databases">
        <authorList>
            <person name="King G."/>
            <person name="Ferriera S."/>
            <person name="Johnson J."/>
            <person name="Kravitz S."/>
            <person name="Beeson K."/>
            <person name="Sutton G."/>
            <person name="Rogers Y.-H."/>
            <person name="Friedman R."/>
            <person name="Frazier M."/>
            <person name="Venter J.C."/>
        </authorList>
    </citation>
    <scope>NUCLEOTIDE SEQUENCE [LARGE SCALE GENOMIC DNA]</scope>
    <source>
        <strain evidence="2">ATCC 25650 / DSM 13394 / JCM 20685 / NBRC 16684 / NCIMB 2208 / IAM 12614 / B1</strain>
    </source>
</reference>
<proteinExistence type="predicted"/>
<name>A0NV91_ROSAI</name>
<dbReference type="Proteomes" id="UP000004848">
    <property type="component" value="Unassembled WGS sequence"/>
</dbReference>
<gene>
    <name evidence="1" type="ORF">SIAM614_06228</name>
</gene>
<evidence type="ECO:0000313" key="2">
    <source>
        <dbReference type="Proteomes" id="UP000004848"/>
    </source>
</evidence>
<dbReference type="EMBL" id="AAUW01000010">
    <property type="protein sequence ID" value="EAV43358.1"/>
    <property type="molecule type" value="Genomic_DNA"/>
</dbReference>
<comment type="caution">
    <text evidence="1">The sequence shown here is derived from an EMBL/GenBank/DDBJ whole genome shotgun (WGS) entry which is preliminary data.</text>
</comment>
<protein>
    <submittedName>
        <fullName evidence="1">Uncharacterized protein</fullName>
    </submittedName>
</protein>
<accession>A0NV91</accession>
<organism evidence="1 2">
    <name type="scientific">Roseibium aggregatum (strain ATCC 25650 / DSM 13394 / JCM 20685 / NBRC 16684 / NCIMB 2208 / IAM 12614 / B1)</name>
    <name type="common">Stappia aggregata</name>
    <dbReference type="NCBI Taxonomy" id="384765"/>
    <lineage>
        <taxon>Bacteria</taxon>
        <taxon>Pseudomonadati</taxon>
        <taxon>Pseudomonadota</taxon>
        <taxon>Alphaproteobacteria</taxon>
        <taxon>Hyphomicrobiales</taxon>
        <taxon>Stappiaceae</taxon>
        <taxon>Roseibium</taxon>
    </lineage>
</organism>
<evidence type="ECO:0000313" key="1">
    <source>
        <dbReference type="EMBL" id="EAV43358.1"/>
    </source>
</evidence>
<dbReference type="AlphaFoldDB" id="A0NV91"/>
<sequence>MVSGMDAMVEPWQDGESVEGLSVSIGALRVVED</sequence>